<comment type="caution">
    <text evidence="1">The sequence shown here is derived from an EMBL/GenBank/DDBJ whole genome shotgun (WGS) entry which is preliminary data.</text>
</comment>
<evidence type="ECO:0000313" key="2">
    <source>
        <dbReference type="Proteomes" id="UP000703661"/>
    </source>
</evidence>
<gene>
    <name evidence="1" type="ORF">BGZ80_008248</name>
</gene>
<proteinExistence type="predicted"/>
<reference evidence="1" key="1">
    <citation type="journal article" date="2020" name="Fungal Divers.">
        <title>Resolving the Mortierellaceae phylogeny through synthesis of multi-gene phylogenetics and phylogenomics.</title>
        <authorList>
            <person name="Vandepol N."/>
            <person name="Liber J."/>
            <person name="Desiro A."/>
            <person name="Na H."/>
            <person name="Kennedy M."/>
            <person name="Barry K."/>
            <person name="Grigoriev I.V."/>
            <person name="Miller A.N."/>
            <person name="O'Donnell K."/>
            <person name="Stajich J.E."/>
            <person name="Bonito G."/>
        </authorList>
    </citation>
    <scope>NUCLEOTIDE SEQUENCE</scope>
    <source>
        <strain evidence="1">NRRL 2769</strain>
    </source>
</reference>
<dbReference type="EMBL" id="JAAAID010004409">
    <property type="protein sequence ID" value="KAF9993182.1"/>
    <property type="molecule type" value="Genomic_DNA"/>
</dbReference>
<keyword evidence="2" id="KW-1185">Reference proteome</keyword>
<protein>
    <recommendedName>
        <fullName evidence="3">F-box domain-containing protein</fullName>
    </recommendedName>
</protein>
<sequence>MDIPEIRHYVGQHLNKAALIAAVAVCKSWNATFTPFLYSTIHWQTTSQTRKDTERLEIFRKHANYVRNMTLECRSITESDFNAPDQFTRLEGVDLDFAMMSFTRFWEWTATFLIQNPRLNNLKLCFEDRYRMDPIPSG</sequence>
<dbReference type="Proteomes" id="UP000703661">
    <property type="component" value="Unassembled WGS sequence"/>
</dbReference>
<name>A0A9P6MDB5_9FUNG</name>
<feature type="non-terminal residue" evidence="1">
    <location>
        <position position="138"/>
    </location>
</feature>
<accession>A0A9P6MDB5</accession>
<evidence type="ECO:0000313" key="1">
    <source>
        <dbReference type="EMBL" id="KAF9993182.1"/>
    </source>
</evidence>
<organism evidence="1 2">
    <name type="scientific">Entomortierella chlamydospora</name>
    <dbReference type="NCBI Taxonomy" id="101097"/>
    <lineage>
        <taxon>Eukaryota</taxon>
        <taxon>Fungi</taxon>
        <taxon>Fungi incertae sedis</taxon>
        <taxon>Mucoromycota</taxon>
        <taxon>Mortierellomycotina</taxon>
        <taxon>Mortierellomycetes</taxon>
        <taxon>Mortierellales</taxon>
        <taxon>Mortierellaceae</taxon>
        <taxon>Entomortierella</taxon>
    </lineage>
</organism>
<evidence type="ECO:0008006" key="3">
    <source>
        <dbReference type="Google" id="ProtNLM"/>
    </source>
</evidence>
<dbReference type="AlphaFoldDB" id="A0A9P6MDB5"/>